<organism evidence="2 4">
    <name type="scientific">Enterococcus haemoperoxidus ATCC BAA-382</name>
    <dbReference type="NCBI Taxonomy" id="1158608"/>
    <lineage>
        <taxon>Bacteria</taxon>
        <taxon>Bacillati</taxon>
        <taxon>Bacillota</taxon>
        <taxon>Bacilli</taxon>
        <taxon>Lactobacillales</taxon>
        <taxon>Enterococcaceae</taxon>
        <taxon>Enterococcus</taxon>
    </lineage>
</organism>
<dbReference type="EMBL" id="AJAR01000014">
    <property type="protein sequence ID" value="EOH97162.1"/>
    <property type="molecule type" value="Genomic_DNA"/>
</dbReference>
<feature type="transmembrane region" description="Helical" evidence="1">
    <location>
        <begin position="71"/>
        <end position="90"/>
    </location>
</feature>
<keyword evidence="1" id="KW-0812">Transmembrane</keyword>
<reference evidence="2 4" key="1">
    <citation type="submission" date="2013-02" db="EMBL/GenBank/DDBJ databases">
        <title>The Genome Sequence of Enterococcus haemoperoxidus BAA-382.</title>
        <authorList>
            <consortium name="The Broad Institute Genome Sequencing Platform"/>
            <consortium name="The Broad Institute Genome Sequencing Center for Infectious Disease"/>
            <person name="Earl A.M."/>
            <person name="Gilmore M.S."/>
            <person name="Lebreton F."/>
            <person name="Walker B."/>
            <person name="Young S.K."/>
            <person name="Zeng Q."/>
            <person name="Gargeya S."/>
            <person name="Fitzgerald M."/>
            <person name="Haas B."/>
            <person name="Abouelleil A."/>
            <person name="Alvarado L."/>
            <person name="Arachchi H.M."/>
            <person name="Berlin A.M."/>
            <person name="Chapman S.B."/>
            <person name="Dewar J."/>
            <person name="Goldberg J."/>
            <person name="Griggs A."/>
            <person name="Gujja S."/>
            <person name="Hansen M."/>
            <person name="Howarth C."/>
            <person name="Imamovic A."/>
            <person name="Larimer J."/>
            <person name="McCowan C."/>
            <person name="Murphy C."/>
            <person name="Neiman D."/>
            <person name="Pearson M."/>
            <person name="Priest M."/>
            <person name="Roberts A."/>
            <person name="Saif S."/>
            <person name="Shea T."/>
            <person name="Sisk P."/>
            <person name="Sykes S."/>
            <person name="Wortman J."/>
            <person name="Nusbaum C."/>
            <person name="Birren B."/>
        </authorList>
    </citation>
    <scope>NUCLEOTIDE SEQUENCE [LARGE SCALE GENOMIC DNA]</scope>
    <source>
        <strain evidence="2 4">ATCC BAA-382</strain>
    </source>
</reference>
<dbReference type="EMBL" id="ASVY01000003">
    <property type="protein sequence ID" value="EOT59975.1"/>
    <property type="molecule type" value="Genomic_DNA"/>
</dbReference>
<evidence type="ECO:0000256" key="1">
    <source>
        <dbReference type="SAM" id="Phobius"/>
    </source>
</evidence>
<dbReference type="Proteomes" id="UP000013858">
    <property type="component" value="Unassembled WGS sequence"/>
</dbReference>
<accession>R2QKP6</accession>
<gene>
    <name evidence="3" type="ORF">I583_02610</name>
    <name evidence="2" type="ORF">UAW_01644</name>
</gene>
<reference evidence="3 5" key="2">
    <citation type="submission" date="2013-03" db="EMBL/GenBank/DDBJ databases">
        <title>The Genome Sequence of Enterococcus haemoperoxidus BAA-382 (PacBio/Illumina hybrid assembly).</title>
        <authorList>
            <consortium name="The Broad Institute Genomics Platform"/>
            <consortium name="The Broad Institute Genome Sequencing Center for Infectious Disease"/>
            <person name="Earl A."/>
            <person name="Russ C."/>
            <person name="Gilmore M."/>
            <person name="Surin D."/>
            <person name="Walker B."/>
            <person name="Young S."/>
            <person name="Zeng Q."/>
            <person name="Gargeya S."/>
            <person name="Fitzgerald M."/>
            <person name="Haas B."/>
            <person name="Abouelleil A."/>
            <person name="Allen A.W."/>
            <person name="Alvarado L."/>
            <person name="Arachchi H.M."/>
            <person name="Berlin A.M."/>
            <person name="Chapman S.B."/>
            <person name="Gainer-Dewar J."/>
            <person name="Goldberg J."/>
            <person name="Griggs A."/>
            <person name="Gujja S."/>
            <person name="Hansen M."/>
            <person name="Howarth C."/>
            <person name="Imamovic A."/>
            <person name="Ireland A."/>
            <person name="Larimer J."/>
            <person name="McCowan C."/>
            <person name="Murphy C."/>
            <person name="Pearson M."/>
            <person name="Poon T.W."/>
            <person name="Priest M."/>
            <person name="Roberts A."/>
            <person name="Saif S."/>
            <person name="Shea T."/>
            <person name="Sisk P."/>
            <person name="Sykes S."/>
            <person name="Wortman J."/>
            <person name="Nusbaum C."/>
            <person name="Birren B."/>
        </authorList>
    </citation>
    <scope>NUCLEOTIDE SEQUENCE [LARGE SCALE GENOMIC DNA]</scope>
    <source>
        <strain evidence="3 5">ATCC BAA-382</strain>
    </source>
</reference>
<dbReference type="AlphaFoldDB" id="R2QKP6"/>
<keyword evidence="1" id="KW-1133">Transmembrane helix</keyword>
<name>R2QKP6_9ENTE</name>
<evidence type="ECO:0000313" key="5">
    <source>
        <dbReference type="Proteomes" id="UP000014197"/>
    </source>
</evidence>
<dbReference type="STRING" id="155618.RV06_GL000273"/>
<dbReference type="OrthoDB" id="2192164at2"/>
<dbReference type="RefSeq" id="WP_010761846.1">
    <property type="nucleotide sequence ID" value="NZ_KB946316.1"/>
</dbReference>
<comment type="caution">
    <text evidence="2">The sequence shown here is derived from an EMBL/GenBank/DDBJ whole genome shotgun (WGS) entry which is preliminary data.</text>
</comment>
<sequence>MTIFDWILISGISLAVLTFLLFPLFFLLSWQAGSKLKKMQRRRIKNKRKRKMLMLEKRKLLKKKKKRRNNAIVCFLACIIFGGGVGYLYYYQSTNLMAKDADSIAQGYYLLKDMTNELNRAGSEEGSKEKAENNLRVLSGKIASYGAKQASSVNTEEGQLVLNRYYRAMKEFGTNTVSNYISIYGNQEMVDEFIEDIKNVQKYQKKVFAFYKVNEEAFKKK</sequence>
<evidence type="ECO:0000313" key="2">
    <source>
        <dbReference type="EMBL" id="EOH97162.1"/>
    </source>
</evidence>
<evidence type="ECO:0000313" key="3">
    <source>
        <dbReference type="EMBL" id="EOT59975.1"/>
    </source>
</evidence>
<keyword evidence="1" id="KW-0472">Membrane</keyword>
<keyword evidence="5" id="KW-1185">Reference proteome</keyword>
<dbReference type="Proteomes" id="UP000014197">
    <property type="component" value="Unassembled WGS sequence"/>
</dbReference>
<feature type="transmembrane region" description="Helical" evidence="1">
    <location>
        <begin position="6"/>
        <end position="33"/>
    </location>
</feature>
<protein>
    <submittedName>
        <fullName evidence="2">Uncharacterized protein</fullName>
    </submittedName>
</protein>
<proteinExistence type="predicted"/>
<dbReference type="PATRIC" id="fig|1158608.3.peg.1624"/>
<evidence type="ECO:0000313" key="4">
    <source>
        <dbReference type="Proteomes" id="UP000013858"/>
    </source>
</evidence>